<sequence>MAKNNNGTQLNLAGRIAAYFIDSKLTLLIIALALLAGLMAMMVTPREENPRIVVPAANIIVAKPGASPVEVEQLIVKPLEAILQGMNGVEHTHGLALDSLGVVNVQFYVGENKEDSLVKLYDRIMSNLDRLPSGARQPLIKPVDVDDVPILTISLSSDTLDDRRLRAVATDLLEELRRIEETSVSYLHGGRKRQINVGLDLERMRRYNVTLLDIRRVLEATNLDIPSGTLVNRNTVSTVTAGAFLRSAEDVRELVVALSAHRPVYLRDVAAITDGPGELDNLHRIGYGPAFQGERGGDLEAGAVTLAIAKRAGTNAVTVADNVLAELARLRPQLVPPEVKVNVTRNDGARADDAVNTLLEHLGIAIATVVALLVAFLGWRAASIVTITIPLILFITLSVGMAAGQSINRITLFALILSLGLLVDDSIVVIENIYRHYAKKGAERLNSVVQAVNEIGRPTNLATFTVIVAFLPMLWVTGMMGPYMGPIPFNVPVAMITSLAIAYTVAPWAAYRWLKPGSTHAEEHMPGWLERGYSALMTRLLQRRGARYGFVLGIVALMLAVLALPAVDGVLFRMLPKNNTNTFNVTVDMPEGTSLEETDRVVRLAGEQRAQRLGHLFRPDAGESGLFAQHFDAVFDGVGAVGVVGVDQVGGFGKHLGAQFPGNLAQLFVIRSV</sequence>
<dbReference type="EMBL" id="MFSS01000066">
    <property type="protein sequence ID" value="OGI43178.1"/>
    <property type="molecule type" value="Genomic_DNA"/>
</dbReference>
<evidence type="ECO:0000313" key="3">
    <source>
        <dbReference type="Proteomes" id="UP000177925"/>
    </source>
</evidence>
<feature type="transmembrane region" description="Helical" evidence="1">
    <location>
        <begin position="461"/>
        <end position="483"/>
    </location>
</feature>
<organism evidence="2 3">
    <name type="scientific">Candidatus Muproteobacteria bacterium RBG_16_64_11</name>
    <dbReference type="NCBI Taxonomy" id="1817758"/>
    <lineage>
        <taxon>Bacteria</taxon>
        <taxon>Pseudomonadati</taxon>
        <taxon>Pseudomonadota</taxon>
        <taxon>Candidatus Muproteobacteria</taxon>
    </lineage>
</organism>
<dbReference type="InterPro" id="IPR001036">
    <property type="entry name" value="Acrflvin-R"/>
</dbReference>
<dbReference type="PANTHER" id="PTHR32063:SF16">
    <property type="entry name" value="CATION EFFLUX SYSTEM (ACRB_ACRD_ACRF FAMILY)"/>
    <property type="match status" value="1"/>
</dbReference>
<dbReference type="Gene3D" id="3.30.70.1320">
    <property type="entry name" value="Multidrug efflux transporter AcrB pore domain like"/>
    <property type="match status" value="1"/>
</dbReference>
<dbReference type="GO" id="GO:0005886">
    <property type="term" value="C:plasma membrane"/>
    <property type="evidence" value="ECO:0007669"/>
    <property type="project" value="TreeGrafter"/>
</dbReference>
<feature type="transmembrane region" description="Helical" evidence="1">
    <location>
        <begin position="548"/>
        <end position="567"/>
    </location>
</feature>
<dbReference type="SUPFAM" id="SSF82714">
    <property type="entry name" value="Multidrug efflux transporter AcrB TolC docking domain, DN and DC subdomains"/>
    <property type="match status" value="1"/>
</dbReference>
<evidence type="ECO:0008006" key="4">
    <source>
        <dbReference type="Google" id="ProtNLM"/>
    </source>
</evidence>
<comment type="caution">
    <text evidence="2">The sequence shown here is derived from an EMBL/GenBank/DDBJ whole genome shotgun (WGS) entry which is preliminary data.</text>
</comment>
<dbReference type="AlphaFoldDB" id="A0A1F6TDH4"/>
<dbReference type="Proteomes" id="UP000177925">
    <property type="component" value="Unassembled WGS sequence"/>
</dbReference>
<keyword evidence="1" id="KW-0472">Membrane</keyword>
<feature type="transmembrane region" description="Helical" evidence="1">
    <location>
        <begin position="25"/>
        <end position="43"/>
    </location>
</feature>
<feature type="transmembrane region" description="Helical" evidence="1">
    <location>
        <begin position="358"/>
        <end position="377"/>
    </location>
</feature>
<feature type="transmembrane region" description="Helical" evidence="1">
    <location>
        <begin position="384"/>
        <end position="404"/>
    </location>
</feature>
<feature type="transmembrane region" description="Helical" evidence="1">
    <location>
        <begin position="489"/>
        <end position="511"/>
    </location>
</feature>
<evidence type="ECO:0000256" key="1">
    <source>
        <dbReference type="SAM" id="Phobius"/>
    </source>
</evidence>
<gene>
    <name evidence="2" type="ORF">A2150_07750</name>
</gene>
<proteinExistence type="predicted"/>
<dbReference type="Gene3D" id="3.30.2090.10">
    <property type="entry name" value="Multidrug efflux transporter AcrB TolC docking domain, DN and DC subdomains"/>
    <property type="match status" value="1"/>
</dbReference>
<dbReference type="STRING" id="1817758.A2150_07750"/>
<accession>A0A1F6TDH4</accession>
<dbReference type="Pfam" id="PF00873">
    <property type="entry name" value="ACR_tran"/>
    <property type="match status" value="1"/>
</dbReference>
<protein>
    <recommendedName>
        <fullName evidence="4">Transporter</fullName>
    </recommendedName>
</protein>
<dbReference type="GO" id="GO:0042910">
    <property type="term" value="F:xenobiotic transmembrane transporter activity"/>
    <property type="evidence" value="ECO:0007669"/>
    <property type="project" value="TreeGrafter"/>
</dbReference>
<dbReference type="PRINTS" id="PR00702">
    <property type="entry name" value="ACRIFLAVINRP"/>
</dbReference>
<dbReference type="Gene3D" id="1.20.1640.10">
    <property type="entry name" value="Multidrug efflux transporter AcrB transmembrane domain"/>
    <property type="match status" value="2"/>
</dbReference>
<dbReference type="SUPFAM" id="SSF82693">
    <property type="entry name" value="Multidrug efflux transporter AcrB pore domain, PN1, PN2, PC1 and PC2 subdomains"/>
    <property type="match status" value="2"/>
</dbReference>
<evidence type="ECO:0000313" key="2">
    <source>
        <dbReference type="EMBL" id="OGI43178.1"/>
    </source>
</evidence>
<feature type="transmembrane region" description="Helical" evidence="1">
    <location>
        <begin position="410"/>
        <end position="430"/>
    </location>
</feature>
<dbReference type="SUPFAM" id="SSF82866">
    <property type="entry name" value="Multidrug efflux transporter AcrB transmembrane domain"/>
    <property type="match status" value="1"/>
</dbReference>
<dbReference type="InterPro" id="IPR027463">
    <property type="entry name" value="AcrB_DN_DC_subdom"/>
</dbReference>
<reference evidence="2 3" key="1">
    <citation type="journal article" date="2016" name="Nat. Commun.">
        <title>Thousands of microbial genomes shed light on interconnected biogeochemical processes in an aquifer system.</title>
        <authorList>
            <person name="Anantharaman K."/>
            <person name="Brown C.T."/>
            <person name="Hug L.A."/>
            <person name="Sharon I."/>
            <person name="Castelle C.J."/>
            <person name="Probst A.J."/>
            <person name="Thomas B.C."/>
            <person name="Singh A."/>
            <person name="Wilkins M.J."/>
            <person name="Karaoz U."/>
            <person name="Brodie E.L."/>
            <person name="Williams K.H."/>
            <person name="Hubbard S.S."/>
            <person name="Banfield J.F."/>
        </authorList>
    </citation>
    <scope>NUCLEOTIDE SEQUENCE [LARGE SCALE GENOMIC DNA]</scope>
</reference>
<keyword evidence="1" id="KW-0812">Transmembrane</keyword>
<keyword evidence="1" id="KW-1133">Transmembrane helix</keyword>
<name>A0A1F6TDH4_9PROT</name>
<dbReference type="Gene3D" id="3.30.70.1430">
    <property type="entry name" value="Multidrug efflux transporter AcrB pore domain"/>
    <property type="match status" value="2"/>
</dbReference>
<dbReference type="PANTHER" id="PTHR32063">
    <property type="match status" value="1"/>
</dbReference>